<keyword evidence="6" id="KW-0464">Manganese</keyword>
<keyword evidence="4 7" id="KW-0378">Hydrolase</keyword>
<dbReference type="InterPro" id="IPR045121">
    <property type="entry name" value="CoAse"/>
</dbReference>
<dbReference type="Pfam" id="PF00293">
    <property type="entry name" value="NUDIX"/>
    <property type="match status" value="1"/>
</dbReference>
<dbReference type="Proteomes" id="UP000245468">
    <property type="component" value="Chromosome"/>
</dbReference>
<dbReference type="PANTHER" id="PTHR12992:SF11">
    <property type="entry name" value="MITOCHONDRIAL COENZYME A DIPHOSPHATASE NUDT8"/>
    <property type="match status" value="1"/>
</dbReference>
<evidence type="ECO:0000313" key="8">
    <source>
        <dbReference type="Proteomes" id="UP000245468"/>
    </source>
</evidence>
<dbReference type="OrthoDB" id="9802805at2"/>
<dbReference type="PROSITE" id="PS51462">
    <property type="entry name" value="NUDIX"/>
    <property type="match status" value="1"/>
</dbReference>
<dbReference type="InterPro" id="IPR000086">
    <property type="entry name" value="NUDIX_hydrolase_dom"/>
</dbReference>
<keyword evidence="3" id="KW-0479">Metal-binding</keyword>
<evidence type="ECO:0000256" key="2">
    <source>
        <dbReference type="ARBA" id="ARBA00001946"/>
    </source>
</evidence>
<evidence type="ECO:0000256" key="3">
    <source>
        <dbReference type="ARBA" id="ARBA00022723"/>
    </source>
</evidence>
<organism evidence="7 8">
    <name type="scientific">Aquirufa nivalisilvae</name>
    <dbReference type="NCBI Taxonomy" id="2516557"/>
    <lineage>
        <taxon>Bacteria</taxon>
        <taxon>Pseudomonadati</taxon>
        <taxon>Bacteroidota</taxon>
        <taxon>Cytophagia</taxon>
        <taxon>Cytophagales</taxon>
        <taxon>Flectobacillaceae</taxon>
        <taxon>Aquirufa</taxon>
    </lineage>
</organism>
<protein>
    <submittedName>
        <fullName evidence="7">Putative Nudix hydrolase NudL</fullName>
        <ecNumber evidence="7">3.6.1.-</ecNumber>
    </submittedName>
</protein>
<dbReference type="KEGG" id="psez:HME7025_01440"/>
<evidence type="ECO:0000256" key="1">
    <source>
        <dbReference type="ARBA" id="ARBA00001936"/>
    </source>
</evidence>
<dbReference type="GO" id="GO:0010945">
    <property type="term" value="F:coenzyme A diphosphatase activity"/>
    <property type="evidence" value="ECO:0007669"/>
    <property type="project" value="InterPro"/>
</dbReference>
<comment type="cofactor">
    <cofactor evidence="2">
        <name>Mg(2+)</name>
        <dbReference type="ChEBI" id="CHEBI:18420"/>
    </cofactor>
</comment>
<dbReference type="AlphaFoldDB" id="A0A2S2DVC0"/>
<dbReference type="GO" id="GO:0046872">
    <property type="term" value="F:metal ion binding"/>
    <property type="evidence" value="ECO:0007669"/>
    <property type="project" value="UniProtKB-KW"/>
</dbReference>
<dbReference type="PANTHER" id="PTHR12992">
    <property type="entry name" value="NUDIX HYDROLASE"/>
    <property type="match status" value="1"/>
</dbReference>
<evidence type="ECO:0000256" key="6">
    <source>
        <dbReference type="ARBA" id="ARBA00023211"/>
    </source>
</evidence>
<comment type="cofactor">
    <cofactor evidence="1">
        <name>Mn(2+)</name>
        <dbReference type="ChEBI" id="CHEBI:29035"/>
    </cofactor>
</comment>
<proteinExistence type="predicted"/>
<dbReference type="EC" id="3.6.1.-" evidence="7"/>
<dbReference type="SUPFAM" id="SSF55811">
    <property type="entry name" value="Nudix"/>
    <property type="match status" value="1"/>
</dbReference>
<gene>
    <name evidence="7" type="ORF">HME7025_01440</name>
</gene>
<sequence>MKEMFEPIFNLHQSFMQMDSVKENARQAAVVAIIHKNDIQNTILLIKRNEYEGAHSGQMAFPGGKQELSDNDLKVTAIREVKEEIGIDVPYDALKAMEPVWVMVSNYWVQPYFVVLEEKQNYVLDKREINRIFEIPVSHFQDSSQLKAHQLTIQNETYWAPQFEFEGEVIWGATALFLYQLFHLKIGELTL</sequence>
<evidence type="ECO:0000313" key="7">
    <source>
        <dbReference type="EMBL" id="AWL09296.1"/>
    </source>
</evidence>
<evidence type="ECO:0000256" key="5">
    <source>
        <dbReference type="ARBA" id="ARBA00022842"/>
    </source>
</evidence>
<dbReference type="EMBL" id="CP029346">
    <property type="protein sequence ID" value="AWL09296.1"/>
    <property type="molecule type" value="Genomic_DNA"/>
</dbReference>
<dbReference type="Gene3D" id="3.90.79.10">
    <property type="entry name" value="Nucleoside Triphosphate Pyrophosphohydrolase"/>
    <property type="match status" value="1"/>
</dbReference>
<keyword evidence="5" id="KW-0460">Magnesium</keyword>
<dbReference type="RefSeq" id="WP_109322992.1">
    <property type="nucleotide sequence ID" value="NZ_CP029346.1"/>
</dbReference>
<dbReference type="CDD" id="cd03426">
    <property type="entry name" value="NUDIX_CoAse_Nudt7"/>
    <property type="match status" value="1"/>
</dbReference>
<reference evidence="8" key="1">
    <citation type="submission" date="2018-05" db="EMBL/GenBank/DDBJ databases">
        <title>Pseudarcicella sp. HME7025 Genome sequencing and assembly.</title>
        <authorList>
            <person name="Kim H."/>
            <person name="Kang H."/>
            <person name="Joh K."/>
        </authorList>
    </citation>
    <scope>NUCLEOTIDE SEQUENCE [LARGE SCALE GENOMIC DNA]</scope>
    <source>
        <strain evidence="8">HME7025</strain>
    </source>
</reference>
<evidence type="ECO:0000256" key="4">
    <source>
        <dbReference type="ARBA" id="ARBA00022801"/>
    </source>
</evidence>
<name>A0A2S2DVC0_9BACT</name>
<keyword evidence="8" id="KW-1185">Reference proteome</keyword>
<dbReference type="InterPro" id="IPR015797">
    <property type="entry name" value="NUDIX_hydrolase-like_dom_sf"/>
</dbReference>
<accession>A0A2S2DVC0</accession>